<dbReference type="PANTHER" id="PTHR11668">
    <property type="entry name" value="SERINE/THREONINE PROTEIN PHOSPHATASE"/>
    <property type="match status" value="1"/>
</dbReference>
<evidence type="ECO:0000259" key="1">
    <source>
        <dbReference type="SMART" id="SM00156"/>
    </source>
</evidence>
<proteinExistence type="predicted"/>
<dbReference type="InterPro" id="IPR006186">
    <property type="entry name" value="Ser/Thr-sp_prot-phosphatase"/>
</dbReference>
<dbReference type="SMART" id="SM00156">
    <property type="entry name" value="PP2Ac"/>
    <property type="match status" value="1"/>
</dbReference>
<dbReference type="EMBL" id="LWDP01000020">
    <property type="protein sequence ID" value="ORD94448.1"/>
    <property type="molecule type" value="Genomic_DNA"/>
</dbReference>
<dbReference type="VEuPathDB" id="MicrosporidiaDB:ECANGB1_710"/>
<sequence length="143" mass="15660">MHGGISPDLKSLKQIHDISRPTDIPDSGLLCDLLWSDPDPQVEGWGENDRGVSVTFGVKKLREFLDSTNIDFIARAHQVVQEGYEFFGDKDLVTVFSAPNYCGDFNNAAAILNVDESLCCSFQVLKSATTDENGDAMTPASEM</sequence>
<feature type="domain" description="Serine/threonine specific protein phosphatases" evidence="1">
    <location>
        <begin position="1"/>
        <end position="129"/>
    </location>
</feature>
<dbReference type="GO" id="GO:0005737">
    <property type="term" value="C:cytoplasm"/>
    <property type="evidence" value="ECO:0007669"/>
    <property type="project" value="TreeGrafter"/>
</dbReference>
<dbReference type="PANTHER" id="PTHR11668:SF429">
    <property type="entry name" value="SERINE_THREONINE-PROTEIN PHOSPHATASE PP1 ISOZYME 9"/>
    <property type="match status" value="1"/>
</dbReference>
<dbReference type="Pfam" id="PF00149">
    <property type="entry name" value="Metallophos"/>
    <property type="match status" value="1"/>
</dbReference>
<dbReference type="OrthoDB" id="1930084at2759"/>
<dbReference type="InterPro" id="IPR004843">
    <property type="entry name" value="Calcineurin-like_PHP"/>
</dbReference>
<dbReference type="Proteomes" id="UP000192639">
    <property type="component" value="Unassembled WGS sequence"/>
</dbReference>
<dbReference type="GO" id="GO:0004722">
    <property type="term" value="F:protein serine/threonine phosphatase activity"/>
    <property type="evidence" value="ECO:0007669"/>
    <property type="project" value="TreeGrafter"/>
</dbReference>
<dbReference type="GO" id="GO:0005634">
    <property type="term" value="C:nucleus"/>
    <property type="evidence" value="ECO:0007669"/>
    <property type="project" value="TreeGrafter"/>
</dbReference>
<protein>
    <submittedName>
        <fullName evidence="2">PP13</fullName>
    </submittedName>
</protein>
<evidence type="ECO:0000313" key="3">
    <source>
        <dbReference type="Proteomes" id="UP000192639"/>
    </source>
</evidence>
<reference evidence="2 3" key="1">
    <citation type="journal article" date="2017" name="Environ. Microbiol.">
        <title>Decay of the glycolytic pathway and adaptation to intranuclear parasitism within Enterocytozoonidae microsporidia.</title>
        <authorList>
            <person name="Wiredu Boakye D."/>
            <person name="Jaroenlak P."/>
            <person name="Prachumwat A."/>
            <person name="Williams T.A."/>
            <person name="Bateman K.S."/>
            <person name="Itsathitphaisarn O."/>
            <person name="Sritunyalucksana K."/>
            <person name="Paszkiewicz K.H."/>
            <person name="Moore K.A."/>
            <person name="Stentiford G.D."/>
            <person name="Williams B.A."/>
        </authorList>
    </citation>
    <scope>NUCLEOTIDE SEQUENCE [LARGE SCALE GENOMIC DNA]</scope>
    <source>
        <strain evidence="2 3">GB1</strain>
    </source>
</reference>
<dbReference type="PRINTS" id="PR00114">
    <property type="entry name" value="STPHPHTASE"/>
</dbReference>
<name>A0A1Y1S8E2_9MICR</name>
<dbReference type="Gene3D" id="3.60.21.10">
    <property type="match status" value="1"/>
</dbReference>
<gene>
    <name evidence="2" type="primary">PP13</name>
    <name evidence="2" type="ORF">ECANGB1_710</name>
</gene>
<keyword evidence="3" id="KW-1185">Reference proteome</keyword>
<dbReference type="SUPFAM" id="SSF56300">
    <property type="entry name" value="Metallo-dependent phosphatases"/>
    <property type="match status" value="1"/>
</dbReference>
<accession>A0A1Y1S8E2</accession>
<dbReference type="InterPro" id="IPR050341">
    <property type="entry name" value="PP1_catalytic_subunit"/>
</dbReference>
<dbReference type="InterPro" id="IPR029052">
    <property type="entry name" value="Metallo-depent_PP-like"/>
</dbReference>
<evidence type="ECO:0000313" key="2">
    <source>
        <dbReference type="EMBL" id="ORD94448.1"/>
    </source>
</evidence>
<dbReference type="AlphaFoldDB" id="A0A1Y1S8E2"/>
<organism evidence="2 3">
    <name type="scientific">Enterospora canceri</name>
    <dbReference type="NCBI Taxonomy" id="1081671"/>
    <lineage>
        <taxon>Eukaryota</taxon>
        <taxon>Fungi</taxon>
        <taxon>Fungi incertae sedis</taxon>
        <taxon>Microsporidia</taxon>
        <taxon>Enterocytozoonidae</taxon>
        <taxon>Enterospora</taxon>
    </lineage>
</organism>
<comment type="caution">
    <text evidence="2">The sequence shown here is derived from an EMBL/GenBank/DDBJ whole genome shotgun (WGS) entry which is preliminary data.</text>
</comment>